<dbReference type="PANTHER" id="PTHR43781">
    <property type="entry name" value="SACCHAROPINE DEHYDROGENASE"/>
    <property type="match status" value="1"/>
</dbReference>
<dbReference type="InterPro" id="IPR036291">
    <property type="entry name" value="NAD(P)-bd_dom_sf"/>
</dbReference>
<name>A0A212LVJ6_9FIRM</name>
<dbReference type="EMBL" id="FMJE01000003">
    <property type="protein sequence ID" value="SCM81457.1"/>
    <property type="molecule type" value="Genomic_DNA"/>
</dbReference>
<sequence>MIGIIGGYGAVGLQTARMLQAWGRQPLRIGGRNSTMARTRFGSEFPQAEWFEVDVEDDRSMDLFLDGCSLIVNCSGPSWRTAARVAGMCLDRGCHHVDAGMDKEMAVMRKLSQNNTVVLYAAGATPGLSGLLPRQLAQAFDKVESLRYYTGALDNFTAAAAEDYLTGVVDKDNQPLAAWKNGACRLGALSRKPGSRLPFLPREVTLYPYFDAEAEFVANALALRDGEWYIGVDGQHVPPVLDEVRSRFLTDRHDAIKRLCTAAELDAVGRRQYVVFIIELSGRKNGTGITRTLVLQADKPSRLTGSVAAAAAMAVLAGEIPAGIRPLAEIPVPDKVIEQLNKSKVISCLRVFESSVEQLLPVTEGEL</sequence>
<reference evidence="2" key="1">
    <citation type="submission" date="2016-08" db="EMBL/GenBank/DDBJ databases">
        <authorList>
            <person name="Seilhamer J.J."/>
        </authorList>
    </citation>
    <scope>NUCLEOTIDE SEQUENCE</scope>
    <source>
        <strain evidence="2">86</strain>
    </source>
</reference>
<dbReference type="Pfam" id="PF03435">
    <property type="entry name" value="Sacchrp_dh_NADP"/>
    <property type="match status" value="1"/>
</dbReference>
<dbReference type="Gene3D" id="3.40.50.720">
    <property type="entry name" value="NAD(P)-binding Rossmann-like Domain"/>
    <property type="match status" value="1"/>
</dbReference>
<protein>
    <submittedName>
        <fullName evidence="2">Saccharopine dehydrogenase</fullName>
    </submittedName>
</protein>
<dbReference type="AlphaFoldDB" id="A0A212LVJ6"/>
<accession>A0A212LVJ6</accession>
<dbReference type="PANTHER" id="PTHR43781:SF1">
    <property type="entry name" value="SACCHAROPINE DEHYDROGENASE"/>
    <property type="match status" value="1"/>
</dbReference>
<dbReference type="RefSeq" id="WP_288184488.1">
    <property type="nucleotide sequence ID" value="NZ_LT608335.1"/>
</dbReference>
<dbReference type="InterPro" id="IPR005097">
    <property type="entry name" value="Sacchrp_dh_NADP-bd"/>
</dbReference>
<gene>
    <name evidence="2" type="ORF">KL86SPO_31636</name>
</gene>
<feature type="domain" description="Saccharopine dehydrogenase NADP binding" evidence="1">
    <location>
        <begin position="2"/>
        <end position="104"/>
    </location>
</feature>
<organism evidence="2">
    <name type="scientific">uncultured Sporomusa sp</name>
    <dbReference type="NCBI Taxonomy" id="307249"/>
    <lineage>
        <taxon>Bacteria</taxon>
        <taxon>Bacillati</taxon>
        <taxon>Bacillota</taxon>
        <taxon>Negativicutes</taxon>
        <taxon>Selenomonadales</taxon>
        <taxon>Sporomusaceae</taxon>
        <taxon>Sporomusa</taxon>
        <taxon>environmental samples</taxon>
    </lineage>
</organism>
<evidence type="ECO:0000259" key="1">
    <source>
        <dbReference type="Pfam" id="PF03435"/>
    </source>
</evidence>
<evidence type="ECO:0000313" key="2">
    <source>
        <dbReference type="EMBL" id="SCM81457.1"/>
    </source>
</evidence>
<dbReference type="SUPFAM" id="SSF51735">
    <property type="entry name" value="NAD(P)-binding Rossmann-fold domains"/>
    <property type="match status" value="1"/>
</dbReference>
<proteinExistence type="predicted"/>